<proteinExistence type="predicted"/>
<dbReference type="RefSeq" id="WP_006556526.1">
    <property type="nucleotide sequence ID" value="NZ_JH992938.1"/>
</dbReference>
<evidence type="ECO:0000256" key="1">
    <source>
        <dbReference type="SAM" id="Phobius"/>
    </source>
</evidence>
<dbReference type="EMBL" id="AHAF01000019">
    <property type="protein sequence ID" value="EKU77824.1"/>
    <property type="molecule type" value="Genomic_DNA"/>
</dbReference>
<dbReference type="AlphaFoldDB" id="K9CZT7"/>
<gene>
    <name evidence="2" type="ORF">HMPREF9282_01639</name>
</gene>
<reference evidence="2 3" key="1">
    <citation type="submission" date="2012-09" db="EMBL/GenBank/DDBJ databases">
        <title>The Genome Sequence of Veillonella ratti ACS-216-V-COL6B.</title>
        <authorList>
            <consortium name="The Broad Institute Genome Sequencing Platform"/>
            <person name="Earl A."/>
            <person name="Ward D."/>
            <person name="Feldgarden M."/>
            <person name="Gevers D."/>
            <person name="Saerens B."/>
            <person name="Vaneechoutte M."/>
            <person name="Walker B."/>
            <person name="Young S.K."/>
            <person name="Zeng Q."/>
            <person name="Gargeya S."/>
            <person name="Fitzgerald M."/>
            <person name="Haas B."/>
            <person name="Abouelleil A."/>
            <person name="Alvarado L."/>
            <person name="Arachchi H.M."/>
            <person name="Berlin A."/>
            <person name="Chapman S.B."/>
            <person name="Goldberg J."/>
            <person name="Griggs A."/>
            <person name="Gujja S."/>
            <person name="Hansen M."/>
            <person name="Howarth C."/>
            <person name="Imamovic A."/>
            <person name="Larimer J."/>
            <person name="McCowen C."/>
            <person name="Montmayeur A."/>
            <person name="Murphy C."/>
            <person name="Neiman D."/>
            <person name="Pearson M."/>
            <person name="Priest M."/>
            <person name="Roberts A."/>
            <person name="Saif S."/>
            <person name="Shea T."/>
            <person name="Sisk P."/>
            <person name="Sykes S."/>
            <person name="Wortman J."/>
            <person name="Nusbaum C."/>
            <person name="Birren B."/>
        </authorList>
    </citation>
    <scope>NUCLEOTIDE SEQUENCE [LARGE SCALE GENOMIC DNA]</scope>
    <source>
        <strain evidence="2 3">ACS-216-V-Col6b</strain>
    </source>
</reference>
<sequence>MQNKELMQIVKYIHFNYLESMKRINLNPKYVQRIISSYIICTLLGAGLVIWFHHEQSGLLAMKENQRLKNEAEQIVVSSPAYELIMATDKKEITEEAIKDKLMKYISGKVLTIVAIEESENKKRNILAVEVVGDLREYFTVAEEISADNPQLKIEPKQLNKQNNQLHIQFTISS</sequence>
<protein>
    <submittedName>
        <fullName evidence="2">Uncharacterized protein</fullName>
    </submittedName>
</protein>
<keyword evidence="1" id="KW-0472">Membrane</keyword>
<keyword evidence="3" id="KW-1185">Reference proteome</keyword>
<feature type="transmembrane region" description="Helical" evidence="1">
    <location>
        <begin position="30"/>
        <end position="52"/>
    </location>
</feature>
<keyword evidence="1" id="KW-1133">Transmembrane helix</keyword>
<comment type="caution">
    <text evidence="2">The sequence shown here is derived from an EMBL/GenBank/DDBJ whole genome shotgun (WGS) entry which is preliminary data.</text>
</comment>
<organism evidence="2 3">
    <name type="scientific">Veillonella seminalis ACS-216-V-Col6b</name>
    <dbReference type="NCBI Taxonomy" id="883156"/>
    <lineage>
        <taxon>Bacteria</taxon>
        <taxon>Bacillati</taxon>
        <taxon>Bacillota</taxon>
        <taxon>Negativicutes</taxon>
        <taxon>Veillonellales</taxon>
        <taxon>Veillonellaceae</taxon>
        <taxon>Veillonella</taxon>
    </lineage>
</organism>
<name>K9CZT7_9FIRM</name>
<dbReference type="GeneID" id="83054854"/>
<accession>K9CZT7</accession>
<evidence type="ECO:0000313" key="3">
    <source>
        <dbReference type="Proteomes" id="UP000009891"/>
    </source>
</evidence>
<keyword evidence="1" id="KW-0812">Transmembrane</keyword>
<dbReference type="HOGENOM" id="CLU_1539376_0_0_9"/>
<dbReference type="PATRIC" id="fig|883156.3.peg.1598"/>
<dbReference type="STRING" id="883156.HMPREF9282_01639"/>
<dbReference type="Proteomes" id="UP000009891">
    <property type="component" value="Unassembled WGS sequence"/>
</dbReference>
<evidence type="ECO:0000313" key="2">
    <source>
        <dbReference type="EMBL" id="EKU77824.1"/>
    </source>
</evidence>